<keyword evidence="1" id="KW-0540">Nuclease</keyword>
<comment type="caution">
    <text evidence="10">The sequence shown here is derived from an EMBL/GenBank/DDBJ whole genome shotgun (WGS) entry which is preliminary data.</text>
</comment>
<evidence type="ECO:0000256" key="1">
    <source>
        <dbReference type="ARBA" id="ARBA00022722"/>
    </source>
</evidence>
<evidence type="ECO:0000256" key="4">
    <source>
        <dbReference type="ARBA" id="ARBA00022801"/>
    </source>
</evidence>
<keyword evidence="11" id="KW-1185">Reference proteome</keyword>
<keyword evidence="8" id="KW-0238">DNA-binding</keyword>
<evidence type="ECO:0000256" key="8">
    <source>
        <dbReference type="ARBA" id="ARBA00023125"/>
    </source>
</evidence>
<dbReference type="PANTHER" id="PTHR30591">
    <property type="entry name" value="RECBCD ENZYME SUBUNIT RECC"/>
    <property type="match status" value="1"/>
</dbReference>
<keyword evidence="3" id="KW-0227">DNA damage</keyword>
<evidence type="ECO:0000256" key="5">
    <source>
        <dbReference type="ARBA" id="ARBA00022806"/>
    </source>
</evidence>
<keyword evidence="4 10" id="KW-0378">Hydrolase</keyword>
<evidence type="ECO:0000313" key="10">
    <source>
        <dbReference type="EMBL" id="MEG3158757.1"/>
    </source>
</evidence>
<reference evidence="10 11" key="1">
    <citation type="journal article" date="2017" name="Curr. Microbiol.">
        <title>Lysobacter zhanggongensis sp. nov. Isolated from a Pit Mud.</title>
        <authorList>
            <person name="Zhang X.F."/>
            <person name="Wang H.H."/>
            <person name="Sun X.Y."/>
            <person name="Pan C.M."/>
        </authorList>
    </citation>
    <scope>NUCLEOTIDE SEQUENCE [LARGE SCALE GENOMIC DNA]</scope>
    <source>
        <strain evidence="10 11">ZGLJ7-1</strain>
    </source>
</reference>
<evidence type="ECO:0000313" key="11">
    <source>
        <dbReference type="Proteomes" id="UP001334501"/>
    </source>
</evidence>
<evidence type="ECO:0000256" key="3">
    <source>
        <dbReference type="ARBA" id="ARBA00022763"/>
    </source>
</evidence>
<keyword evidence="6" id="KW-0269">Exonuclease</keyword>
<evidence type="ECO:0000256" key="7">
    <source>
        <dbReference type="ARBA" id="ARBA00022840"/>
    </source>
</evidence>
<dbReference type="EMBL" id="JAXGFO010000133">
    <property type="protein sequence ID" value="MEG3158757.1"/>
    <property type="molecule type" value="Genomic_DNA"/>
</dbReference>
<dbReference type="GO" id="GO:0008854">
    <property type="term" value="F:exodeoxyribonuclease V activity"/>
    <property type="evidence" value="ECO:0007669"/>
    <property type="project" value="UniProtKB-EC"/>
</dbReference>
<feature type="non-terminal residue" evidence="10">
    <location>
        <position position="183"/>
    </location>
</feature>
<evidence type="ECO:0000256" key="9">
    <source>
        <dbReference type="ARBA" id="ARBA00023204"/>
    </source>
</evidence>
<evidence type="ECO:0000256" key="6">
    <source>
        <dbReference type="ARBA" id="ARBA00022839"/>
    </source>
</evidence>
<gene>
    <name evidence="10" type="ORF">SNE33_12950</name>
</gene>
<keyword evidence="2" id="KW-0547">Nucleotide-binding</keyword>
<keyword evidence="7" id="KW-0067">ATP-binding</keyword>
<dbReference type="Pfam" id="PF04257">
    <property type="entry name" value="Exonuc_V_gamma"/>
    <property type="match status" value="1"/>
</dbReference>
<dbReference type="EC" id="3.1.11.5" evidence="10"/>
<dbReference type="Gene3D" id="3.40.50.10930">
    <property type="match status" value="1"/>
</dbReference>
<organism evidence="10 11">
    <name type="scientific">Lysobacter zhanggongensis</name>
    <dbReference type="NCBI Taxonomy" id="1774951"/>
    <lineage>
        <taxon>Bacteria</taxon>
        <taxon>Pseudomonadati</taxon>
        <taxon>Pseudomonadota</taxon>
        <taxon>Gammaproteobacteria</taxon>
        <taxon>Lysobacterales</taxon>
        <taxon>Lysobacteraceae</taxon>
        <taxon>Lysobacter</taxon>
    </lineage>
</organism>
<keyword evidence="9" id="KW-0234">DNA repair</keyword>
<accession>A0ABU7YT67</accession>
<keyword evidence="5" id="KW-0347">Helicase</keyword>
<proteinExistence type="predicted"/>
<protein>
    <submittedName>
        <fullName evidence="10">Exodeoxyribonuclease V subunit gamma</fullName>
        <ecNumber evidence="10">3.1.11.5</ecNumber>
    </submittedName>
</protein>
<name>A0ABU7YT67_9GAMM</name>
<dbReference type="Proteomes" id="UP001334501">
    <property type="component" value="Unassembled WGS sequence"/>
</dbReference>
<dbReference type="PANTHER" id="PTHR30591:SF1">
    <property type="entry name" value="RECBCD ENZYME SUBUNIT RECC"/>
    <property type="match status" value="1"/>
</dbReference>
<dbReference type="RefSeq" id="WP_412700603.1">
    <property type="nucleotide sequence ID" value="NZ_JAXGFO010000133.1"/>
</dbReference>
<sequence length="183" mass="20195">MPAAPDFRLYHSNSLDVLAGLLAQELRAPAPGQSLLTPDIVLIPQVAMRRWLQAGLARVHGIAANLEFLTPGELVRRALDANVDGAGEDLDADALRWRLLAALGDPALMRAPAMAGLRRYLAEGDALKAWGLAGELAAVFEKYQAWRRDWLLEWEDGGAPRDPQAMLWRHVGAGRRHRARRID</sequence>
<evidence type="ECO:0000256" key="2">
    <source>
        <dbReference type="ARBA" id="ARBA00022741"/>
    </source>
</evidence>
<dbReference type="InterPro" id="IPR027417">
    <property type="entry name" value="P-loop_NTPase"/>
</dbReference>
<dbReference type="SUPFAM" id="SSF52540">
    <property type="entry name" value="P-loop containing nucleoside triphosphate hydrolases"/>
    <property type="match status" value="1"/>
</dbReference>